<dbReference type="Pfam" id="PF12172">
    <property type="entry name" value="zf-ChsH2"/>
    <property type="match status" value="1"/>
</dbReference>
<organism evidence="3 4">
    <name type="scientific">Brevundimonas subvibrioides (strain ATCC 15264 / DSM 4735 / LMG 14903 / NBRC 16000 / CB 81)</name>
    <name type="common">Caulobacter subvibrioides</name>
    <dbReference type="NCBI Taxonomy" id="633149"/>
    <lineage>
        <taxon>Bacteria</taxon>
        <taxon>Pseudomonadati</taxon>
        <taxon>Pseudomonadota</taxon>
        <taxon>Alphaproteobacteria</taxon>
        <taxon>Caulobacterales</taxon>
        <taxon>Caulobacteraceae</taxon>
        <taxon>Brevundimonas</taxon>
    </lineage>
</organism>
<dbReference type="OrthoDB" id="7595207at2"/>
<name>D9QIL9_BRESC</name>
<evidence type="ECO:0008006" key="5">
    <source>
        <dbReference type="Google" id="ProtNLM"/>
    </source>
</evidence>
<dbReference type="EMBL" id="CP002102">
    <property type="protein sequence ID" value="ADL01352.1"/>
    <property type="molecule type" value="Genomic_DNA"/>
</dbReference>
<dbReference type="RefSeq" id="WP_013269453.1">
    <property type="nucleotide sequence ID" value="NC_014375.1"/>
</dbReference>
<feature type="domain" description="ChsH2 C-terminal OB-fold" evidence="1">
    <location>
        <begin position="50"/>
        <end position="108"/>
    </location>
</feature>
<proteinExistence type="predicted"/>
<protein>
    <recommendedName>
        <fullName evidence="5">DUF35 domain-containing protein</fullName>
    </recommendedName>
</protein>
<dbReference type="Pfam" id="PF01796">
    <property type="entry name" value="OB_ChsH2_C"/>
    <property type="match status" value="1"/>
</dbReference>
<dbReference type="InterPro" id="IPR012340">
    <property type="entry name" value="NA-bd_OB-fold"/>
</dbReference>
<dbReference type="eggNOG" id="COG1545">
    <property type="taxonomic scope" value="Bacteria"/>
</dbReference>
<evidence type="ECO:0000259" key="2">
    <source>
        <dbReference type="Pfam" id="PF12172"/>
    </source>
</evidence>
<dbReference type="InterPro" id="IPR052513">
    <property type="entry name" value="Thioester_dehydratase-like"/>
</dbReference>
<evidence type="ECO:0000313" key="3">
    <source>
        <dbReference type="EMBL" id="ADL01352.1"/>
    </source>
</evidence>
<reference evidence="4" key="1">
    <citation type="journal article" date="2011" name="J. Bacteriol.">
        <title>Genome sequences of eight morphologically diverse alphaproteobacteria.</title>
        <authorList>
            <consortium name="US DOE Joint Genome Institute"/>
            <person name="Brown P.J."/>
            <person name="Kysela D.T."/>
            <person name="Buechlein A."/>
            <person name="Hemmerich C."/>
            <person name="Brun Y.V."/>
        </authorList>
    </citation>
    <scope>NUCLEOTIDE SEQUENCE [LARGE SCALE GENOMIC DNA]</scope>
    <source>
        <strain evidence="4">ATCC 15264 / DSM 4735 / LMG 14903 / NBRC 16000 / CB 81</strain>
    </source>
</reference>
<dbReference type="Proteomes" id="UP000002696">
    <property type="component" value="Chromosome"/>
</dbReference>
<dbReference type="InterPro" id="IPR022002">
    <property type="entry name" value="ChsH2_Znr"/>
</dbReference>
<dbReference type="STRING" id="633149.Bresu_2042"/>
<dbReference type="InParanoid" id="D9QIL9"/>
<dbReference type="PANTHER" id="PTHR34075">
    <property type="entry name" value="BLR3430 PROTEIN"/>
    <property type="match status" value="1"/>
</dbReference>
<dbReference type="SUPFAM" id="SSF50249">
    <property type="entry name" value="Nucleic acid-binding proteins"/>
    <property type="match status" value="1"/>
</dbReference>
<sequence length="129" mass="13985">MQIPNDAIESRPFQEAAERGVLLLKRCVDTGRVFHYPREHSPFTAGATEWVEATGLGEIYACSVARLAKPPYCIAYIKLDDGPIVLSNIDADDLDAVAIGQRVGVVFRPDDSGQMMPFFTPQASGSQGA</sequence>
<keyword evidence="4" id="KW-1185">Reference proteome</keyword>
<accession>D9QIL9</accession>
<evidence type="ECO:0000313" key="4">
    <source>
        <dbReference type="Proteomes" id="UP000002696"/>
    </source>
</evidence>
<dbReference type="HOGENOM" id="CLU_119412_1_0_5"/>
<dbReference type="AlphaFoldDB" id="D9QIL9"/>
<dbReference type="InterPro" id="IPR002878">
    <property type="entry name" value="ChsH2_C"/>
</dbReference>
<gene>
    <name evidence="3" type="ordered locus">Bresu_2042</name>
</gene>
<feature type="domain" description="ChsH2 rubredoxin-like zinc ribbon" evidence="2">
    <location>
        <begin position="15"/>
        <end position="40"/>
    </location>
</feature>
<evidence type="ECO:0000259" key="1">
    <source>
        <dbReference type="Pfam" id="PF01796"/>
    </source>
</evidence>
<dbReference type="PANTHER" id="PTHR34075:SF5">
    <property type="entry name" value="BLR3430 PROTEIN"/>
    <property type="match status" value="1"/>
</dbReference>
<dbReference type="KEGG" id="bsb:Bresu_2042"/>
<dbReference type="BioCyc" id="BSUB633149:G1GM8-2039-MONOMER"/>